<feature type="transmembrane region" description="Helical" evidence="1">
    <location>
        <begin position="271"/>
        <end position="292"/>
    </location>
</feature>
<keyword evidence="1" id="KW-0472">Membrane</keyword>
<evidence type="ECO:0000313" key="3">
    <source>
        <dbReference type="Proteomes" id="UP000030759"/>
    </source>
</evidence>
<accession>A0A061HUN8</accession>
<evidence type="ECO:0000256" key="1">
    <source>
        <dbReference type="SAM" id="Phobius"/>
    </source>
</evidence>
<organism evidence="2 3">
    <name type="scientific">Cricetulus griseus</name>
    <name type="common">Chinese hamster</name>
    <name type="synonym">Cricetulus barabensis griseus</name>
    <dbReference type="NCBI Taxonomy" id="10029"/>
    <lineage>
        <taxon>Eukaryota</taxon>
        <taxon>Metazoa</taxon>
        <taxon>Chordata</taxon>
        <taxon>Craniata</taxon>
        <taxon>Vertebrata</taxon>
        <taxon>Euteleostomi</taxon>
        <taxon>Mammalia</taxon>
        <taxon>Eutheria</taxon>
        <taxon>Euarchontoglires</taxon>
        <taxon>Glires</taxon>
        <taxon>Rodentia</taxon>
        <taxon>Myomorpha</taxon>
        <taxon>Muroidea</taxon>
        <taxon>Cricetidae</taxon>
        <taxon>Cricetinae</taxon>
        <taxon>Cricetulus</taxon>
    </lineage>
</organism>
<dbReference type="EMBL" id="KE686005">
    <property type="protein sequence ID" value="ERE63648.1"/>
    <property type="molecule type" value="Genomic_DNA"/>
</dbReference>
<proteinExistence type="predicted"/>
<evidence type="ECO:0000313" key="2">
    <source>
        <dbReference type="EMBL" id="ERE63648.1"/>
    </source>
</evidence>
<dbReference type="AlphaFoldDB" id="A0A061HUN8"/>
<sequence>MQSTLFLNTYDFEELHRFVSDFNKDEKHATMLQCPPLQLPEDNSLIDILTLPIIMLPPLPVLPICSVDLDPFPFSMGLFEGYLGCFQFLAITNSAAMNIVEQMSLLCECASFGYMPKSGIDGSCGRLIPIFLRSHHTDFQSGCRSRRFDWSKMVCHSCFDLYFPDGTQKLWMDVPVVIGQADQGDNTPIKLDSLVIQHMEQLQGCWGFFVSSWVPWILLCGTSWLLTQRLTFKSDGMKARTSMTIFKKYGESGQPSLVPDFRGIALRLSPFNLMLAVDLLYIAFIMLMYVPVIHDLL</sequence>
<gene>
    <name evidence="2" type="ORF">H671_xg20697</name>
</gene>
<keyword evidence="1" id="KW-1133">Transmembrane helix</keyword>
<protein>
    <submittedName>
        <fullName evidence="2">Zinc finger protein</fullName>
    </submittedName>
</protein>
<feature type="transmembrane region" description="Helical" evidence="1">
    <location>
        <begin position="206"/>
        <end position="227"/>
    </location>
</feature>
<name>A0A061HUN8_CRIGR</name>
<keyword evidence="1" id="KW-0812">Transmembrane</keyword>
<dbReference type="Proteomes" id="UP000030759">
    <property type="component" value="Unassembled WGS sequence"/>
</dbReference>
<reference evidence="3" key="1">
    <citation type="journal article" date="2013" name="Nat. Biotechnol.">
        <title>Chinese hamster genome sequenced from sorted chromosomes.</title>
        <authorList>
            <person name="Brinkrolf K."/>
            <person name="Rupp O."/>
            <person name="Laux H."/>
            <person name="Kollin F."/>
            <person name="Ernst W."/>
            <person name="Linke B."/>
            <person name="Kofler R."/>
            <person name="Romand S."/>
            <person name="Hesse F."/>
            <person name="Budach W.E."/>
            <person name="Galosy S."/>
            <person name="Muller D."/>
            <person name="Noll T."/>
            <person name="Wienberg J."/>
            <person name="Jostock T."/>
            <person name="Leonard M."/>
            <person name="Grillari J."/>
            <person name="Tauch A."/>
            <person name="Goesmann A."/>
            <person name="Helk B."/>
            <person name="Mott J.E."/>
            <person name="Puhler A."/>
            <person name="Borth N."/>
        </authorList>
    </citation>
    <scope>NUCLEOTIDE SEQUENCE [LARGE SCALE GENOMIC DNA]</scope>
    <source>
        <strain evidence="3">17A/GY</strain>
    </source>
</reference>